<keyword evidence="4" id="KW-1185">Reference proteome</keyword>
<evidence type="ECO:0000313" key="3">
    <source>
        <dbReference type="EMBL" id="GLS22114.1"/>
    </source>
</evidence>
<proteinExistence type="predicted"/>
<evidence type="ECO:0000259" key="2">
    <source>
        <dbReference type="PROSITE" id="PS50104"/>
    </source>
</evidence>
<dbReference type="Pfam" id="PF13676">
    <property type="entry name" value="TIR_2"/>
    <property type="match status" value="1"/>
</dbReference>
<dbReference type="InterPro" id="IPR035897">
    <property type="entry name" value="Toll_tir_struct_dom_sf"/>
</dbReference>
<dbReference type="Proteomes" id="UP001156882">
    <property type="component" value="Unassembled WGS sequence"/>
</dbReference>
<protein>
    <recommendedName>
        <fullName evidence="2">TIR domain-containing protein</fullName>
    </recommendedName>
</protein>
<dbReference type="EMBL" id="BSPC01000058">
    <property type="protein sequence ID" value="GLS22114.1"/>
    <property type="molecule type" value="Genomic_DNA"/>
</dbReference>
<gene>
    <name evidence="3" type="ORF">GCM10007874_51310</name>
</gene>
<feature type="compositionally biased region" description="Pro residues" evidence="1">
    <location>
        <begin position="194"/>
        <end position="205"/>
    </location>
</feature>
<dbReference type="PROSITE" id="PS50104">
    <property type="entry name" value="TIR"/>
    <property type="match status" value="1"/>
</dbReference>
<dbReference type="SUPFAM" id="SSF52200">
    <property type="entry name" value="Toll/Interleukin receptor TIR domain"/>
    <property type="match status" value="1"/>
</dbReference>
<feature type="region of interest" description="Disordered" evidence="1">
    <location>
        <begin position="186"/>
        <end position="213"/>
    </location>
</feature>
<accession>A0ABQ6CQT3</accession>
<dbReference type="InterPro" id="IPR000157">
    <property type="entry name" value="TIR_dom"/>
</dbReference>
<reference evidence="4" key="1">
    <citation type="journal article" date="2019" name="Int. J. Syst. Evol. Microbiol.">
        <title>The Global Catalogue of Microorganisms (GCM) 10K type strain sequencing project: providing services to taxonomists for standard genome sequencing and annotation.</title>
        <authorList>
            <consortium name="The Broad Institute Genomics Platform"/>
            <consortium name="The Broad Institute Genome Sequencing Center for Infectious Disease"/>
            <person name="Wu L."/>
            <person name="Ma J."/>
        </authorList>
    </citation>
    <scope>NUCLEOTIDE SEQUENCE [LARGE SCALE GENOMIC DNA]</scope>
    <source>
        <strain evidence="4">NBRC 101365</strain>
    </source>
</reference>
<evidence type="ECO:0000313" key="4">
    <source>
        <dbReference type="Proteomes" id="UP001156882"/>
    </source>
</evidence>
<feature type="domain" description="TIR" evidence="2">
    <location>
        <begin position="4"/>
        <end position="163"/>
    </location>
</feature>
<organism evidence="3 4">
    <name type="scientific">Labrys miyagiensis</name>
    <dbReference type="NCBI Taxonomy" id="346912"/>
    <lineage>
        <taxon>Bacteria</taxon>
        <taxon>Pseudomonadati</taxon>
        <taxon>Pseudomonadota</taxon>
        <taxon>Alphaproteobacteria</taxon>
        <taxon>Hyphomicrobiales</taxon>
        <taxon>Xanthobacteraceae</taxon>
        <taxon>Labrys</taxon>
    </lineage>
</organism>
<sequence length="524" mass="58556">MPEKPVQIFMSYARDDDALPPELQSSEARGFVTSLLGQIAYEWQDKGGPSPTIWCDIRRVASGEPFDTPITSAIDQSSLLLVVLSRNWMESEYCRGELAAFTERWKSDPNIRERIIIIGKNHVDPDKRPALLQNQVGYLFYARQEMDDIEPEKDFFARGKVRDARYFEQVTTLAGFLLRRAARLADRERRPDPEASPQPPQPPQPFAAAHEPPQNRRIVYLAKPAGDMVEAYGRLVRELTGAGYGIVPDPKADLPVDASATDVVDKALAQAHVAIHLLGQRPGFAPEGQEPIAKLQLQRAARTLTVPASERPDGIAFKRVVWAPKVANAGEWDNERDPLAVLSQFDGYVEGDVVEGATLSRFVEALGHLIGAPVIRARGLDKLEPKSRIYVYYDARDAEFGYNVAKALKQRNLTPMWPTIDGTDAENSQVHHNNLRECDSVLLCWATAPDTWVRASSSELADWKMLGRSRMFDWRGLIAGPPPGLPKRMFVDFRSGDEIDVVVDLTTHQEPPKPDDLNQLLSAH</sequence>
<evidence type="ECO:0000256" key="1">
    <source>
        <dbReference type="SAM" id="MobiDB-lite"/>
    </source>
</evidence>
<dbReference type="Gene3D" id="3.40.50.10140">
    <property type="entry name" value="Toll/interleukin-1 receptor homology (TIR) domain"/>
    <property type="match status" value="1"/>
</dbReference>
<comment type="caution">
    <text evidence="3">The sequence shown here is derived from an EMBL/GenBank/DDBJ whole genome shotgun (WGS) entry which is preliminary data.</text>
</comment>
<name>A0ABQ6CQT3_9HYPH</name>